<dbReference type="InterPro" id="IPR002545">
    <property type="entry name" value="CheW-lke_dom"/>
</dbReference>
<name>A0ABY5ZZF6_9BURK</name>
<dbReference type="PANTHER" id="PTHR22617">
    <property type="entry name" value="CHEMOTAXIS SENSOR HISTIDINE KINASE-RELATED"/>
    <property type="match status" value="1"/>
</dbReference>
<evidence type="ECO:0000313" key="5">
    <source>
        <dbReference type="EMBL" id="UXC18846.1"/>
    </source>
</evidence>
<dbReference type="PANTHER" id="PTHR22617:SF45">
    <property type="entry name" value="CHEMOTAXIS PROTEIN CHEW"/>
    <property type="match status" value="1"/>
</dbReference>
<dbReference type="InterPro" id="IPR039315">
    <property type="entry name" value="CheW"/>
</dbReference>
<proteinExistence type="predicted"/>
<gene>
    <name evidence="5" type="ORF">N4T19_01535</name>
</gene>
<dbReference type="SMART" id="SM00260">
    <property type="entry name" value="CheW"/>
    <property type="match status" value="1"/>
</dbReference>
<accession>A0ABY5ZZF6</accession>
<protein>
    <recommendedName>
        <fullName evidence="2">Chemotaxis protein CheW</fullName>
    </recommendedName>
</protein>
<reference evidence="5" key="1">
    <citation type="submission" date="2022-09" db="EMBL/GenBank/DDBJ databases">
        <title>Bacterial diversity in gut of crayfish and pufferfish.</title>
        <authorList>
            <person name="Huang Y."/>
        </authorList>
    </citation>
    <scope>NUCLEOTIDE SEQUENCE</scope>
    <source>
        <strain evidence="5">PR12</strain>
    </source>
</reference>
<dbReference type="Gene3D" id="2.40.50.180">
    <property type="entry name" value="CheA-289, Domain 4"/>
    <property type="match status" value="1"/>
</dbReference>
<dbReference type="InterPro" id="IPR036061">
    <property type="entry name" value="CheW-like_dom_sf"/>
</dbReference>
<evidence type="ECO:0000256" key="1">
    <source>
        <dbReference type="ARBA" id="ARBA00004496"/>
    </source>
</evidence>
<dbReference type="Proteomes" id="UP001058290">
    <property type="component" value="Chromosome"/>
</dbReference>
<keyword evidence="6" id="KW-1185">Reference proteome</keyword>
<evidence type="ECO:0000256" key="2">
    <source>
        <dbReference type="ARBA" id="ARBA00021483"/>
    </source>
</evidence>
<comment type="subcellular location">
    <subcellularLocation>
        <location evidence="1">Cytoplasm</location>
    </subcellularLocation>
</comment>
<evidence type="ECO:0000259" key="4">
    <source>
        <dbReference type="PROSITE" id="PS50851"/>
    </source>
</evidence>
<dbReference type="Gene3D" id="2.30.30.40">
    <property type="entry name" value="SH3 Domains"/>
    <property type="match status" value="1"/>
</dbReference>
<dbReference type="PROSITE" id="PS50851">
    <property type="entry name" value="CHEW"/>
    <property type="match status" value="1"/>
</dbReference>
<dbReference type="EMBL" id="CP104377">
    <property type="protein sequence ID" value="UXC18846.1"/>
    <property type="molecule type" value="Genomic_DNA"/>
</dbReference>
<feature type="domain" description="CheW-like" evidence="4">
    <location>
        <begin position="83"/>
        <end position="225"/>
    </location>
</feature>
<evidence type="ECO:0000256" key="3">
    <source>
        <dbReference type="ARBA" id="ARBA00022490"/>
    </source>
</evidence>
<dbReference type="SUPFAM" id="SSF50341">
    <property type="entry name" value="CheW-like"/>
    <property type="match status" value="1"/>
</dbReference>
<dbReference type="RefSeq" id="WP_116925148.1">
    <property type="nucleotide sequence ID" value="NZ_CP104377.1"/>
</dbReference>
<dbReference type="Pfam" id="PF01584">
    <property type="entry name" value="CheW"/>
    <property type="match status" value="1"/>
</dbReference>
<evidence type="ECO:0000313" key="6">
    <source>
        <dbReference type="Proteomes" id="UP001058290"/>
    </source>
</evidence>
<organism evidence="5 6">
    <name type="scientific">Comamonas squillarum</name>
    <dbReference type="NCBI Taxonomy" id="2977320"/>
    <lineage>
        <taxon>Bacteria</taxon>
        <taxon>Pseudomonadati</taxon>
        <taxon>Pseudomonadota</taxon>
        <taxon>Betaproteobacteria</taxon>
        <taxon>Burkholderiales</taxon>
        <taxon>Comamonadaceae</taxon>
        <taxon>Comamonas</taxon>
    </lineage>
</organism>
<keyword evidence="3" id="KW-0963">Cytoplasm</keyword>
<sequence>MPASPDRHIPLEPPAIDACWQRIGVRGDRSCERLLQHVHCHNCERYAEAAALLLDRHELDLEMVDEASFAENQQPDPLADGQTLSVLIFRIGQNWLALPSTLLLEVSLPVPVHGLPYPRNRSLRGLCNVRGTLVPCMALDLVLGLTTETTPQDRPHMLILDTPGGPLVTEVQTVEGIYAIPLAKLQKTGHASGLAVSQLASAVMQWQQHSITVLHADRLLQALSRSLR</sequence>